<dbReference type="InterPro" id="IPR050797">
    <property type="entry name" value="Carb_Metab_Trans_Reg"/>
</dbReference>
<reference evidence="4" key="1">
    <citation type="journal article" date="2023" name="Mol. Phylogenet. Evol.">
        <title>Genome-scale phylogeny and comparative genomics of the fungal order Sordariales.</title>
        <authorList>
            <person name="Hensen N."/>
            <person name="Bonometti L."/>
            <person name="Westerberg I."/>
            <person name="Brannstrom I.O."/>
            <person name="Guillou S."/>
            <person name="Cros-Aarteil S."/>
            <person name="Calhoun S."/>
            <person name="Haridas S."/>
            <person name="Kuo A."/>
            <person name="Mondo S."/>
            <person name="Pangilinan J."/>
            <person name="Riley R."/>
            <person name="LaButti K."/>
            <person name="Andreopoulos B."/>
            <person name="Lipzen A."/>
            <person name="Chen C."/>
            <person name="Yan M."/>
            <person name="Daum C."/>
            <person name="Ng V."/>
            <person name="Clum A."/>
            <person name="Steindorff A."/>
            <person name="Ohm R.A."/>
            <person name="Martin F."/>
            <person name="Silar P."/>
            <person name="Natvig D.O."/>
            <person name="Lalanne C."/>
            <person name="Gautier V."/>
            <person name="Ament-Velasquez S.L."/>
            <person name="Kruys A."/>
            <person name="Hutchinson M.I."/>
            <person name="Powell A.J."/>
            <person name="Barry K."/>
            <person name="Miller A.N."/>
            <person name="Grigoriev I.V."/>
            <person name="Debuchy R."/>
            <person name="Gladieux P."/>
            <person name="Hiltunen Thoren M."/>
            <person name="Johannesson H."/>
        </authorList>
    </citation>
    <scope>NUCLEOTIDE SEQUENCE</scope>
    <source>
        <strain evidence="4">CBS 538.74</strain>
    </source>
</reference>
<dbReference type="Gene3D" id="4.10.240.10">
    <property type="entry name" value="Zn(2)-C6 fungal-type DNA-binding domain"/>
    <property type="match status" value="1"/>
</dbReference>
<dbReference type="PROSITE" id="PS50048">
    <property type="entry name" value="ZN2_CY6_FUNGAL_2"/>
    <property type="match status" value="1"/>
</dbReference>
<dbReference type="SUPFAM" id="SSF57701">
    <property type="entry name" value="Zn2/Cys6 DNA-binding domain"/>
    <property type="match status" value="1"/>
</dbReference>
<evidence type="ECO:0000313" key="5">
    <source>
        <dbReference type="Proteomes" id="UP001302745"/>
    </source>
</evidence>
<dbReference type="PROSITE" id="PS00463">
    <property type="entry name" value="ZN2_CY6_FUNGAL_1"/>
    <property type="match status" value="1"/>
</dbReference>
<evidence type="ECO:0000256" key="2">
    <source>
        <dbReference type="SAM" id="MobiDB-lite"/>
    </source>
</evidence>
<dbReference type="GO" id="GO:0000981">
    <property type="term" value="F:DNA-binding transcription factor activity, RNA polymerase II-specific"/>
    <property type="evidence" value="ECO:0007669"/>
    <property type="project" value="InterPro"/>
</dbReference>
<feature type="domain" description="Zn(2)-C6 fungal-type" evidence="3">
    <location>
        <begin position="10"/>
        <end position="42"/>
    </location>
</feature>
<comment type="caution">
    <text evidence="4">The sequence shown here is derived from an EMBL/GenBank/DDBJ whole genome shotgun (WGS) entry which is preliminary data.</text>
</comment>
<keyword evidence="1" id="KW-0539">Nucleus</keyword>
<gene>
    <name evidence="4" type="ORF">C8A00DRAFT_37087</name>
</gene>
<dbReference type="CDD" id="cd00067">
    <property type="entry name" value="GAL4"/>
    <property type="match status" value="1"/>
</dbReference>
<dbReference type="InterPro" id="IPR036864">
    <property type="entry name" value="Zn2-C6_fun-type_DNA-bd_sf"/>
</dbReference>
<evidence type="ECO:0000313" key="4">
    <source>
        <dbReference type="EMBL" id="KAK4150306.1"/>
    </source>
</evidence>
<dbReference type="PANTHER" id="PTHR31668">
    <property type="entry name" value="GLUCOSE TRANSPORT TRANSCRIPTION REGULATOR RGT1-RELATED-RELATED"/>
    <property type="match status" value="1"/>
</dbReference>
<evidence type="ECO:0000259" key="3">
    <source>
        <dbReference type="PROSITE" id="PS50048"/>
    </source>
</evidence>
<feature type="compositionally biased region" description="Polar residues" evidence="2">
    <location>
        <begin position="165"/>
        <end position="180"/>
    </location>
</feature>
<reference evidence="4" key="2">
    <citation type="submission" date="2023-05" db="EMBL/GenBank/DDBJ databases">
        <authorList>
            <consortium name="Lawrence Berkeley National Laboratory"/>
            <person name="Steindorff A."/>
            <person name="Hensen N."/>
            <person name="Bonometti L."/>
            <person name="Westerberg I."/>
            <person name="Brannstrom I.O."/>
            <person name="Guillou S."/>
            <person name="Cros-Aarteil S."/>
            <person name="Calhoun S."/>
            <person name="Haridas S."/>
            <person name="Kuo A."/>
            <person name="Mondo S."/>
            <person name="Pangilinan J."/>
            <person name="Riley R."/>
            <person name="Labutti K."/>
            <person name="Andreopoulos B."/>
            <person name="Lipzen A."/>
            <person name="Chen C."/>
            <person name="Yanf M."/>
            <person name="Daum C."/>
            <person name="Ng V."/>
            <person name="Clum A."/>
            <person name="Ohm R."/>
            <person name="Martin F."/>
            <person name="Silar P."/>
            <person name="Natvig D."/>
            <person name="Lalanne C."/>
            <person name="Gautier V."/>
            <person name="Ament-Velasquez S.L."/>
            <person name="Kruys A."/>
            <person name="Hutchinson M.I."/>
            <person name="Powell A.J."/>
            <person name="Barry K."/>
            <person name="Miller A.N."/>
            <person name="Grigoriev I.V."/>
            <person name="Debuchy R."/>
            <person name="Gladieux P."/>
            <person name="Thoren M.H."/>
            <person name="Johannesson H."/>
        </authorList>
    </citation>
    <scope>NUCLEOTIDE SEQUENCE</scope>
    <source>
        <strain evidence="4">CBS 538.74</strain>
    </source>
</reference>
<dbReference type="Pfam" id="PF00172">
    <property type="entry name" value="Zn_clus"/>
    <property type="match status" value="1"/>
</dbReference>
<accession>A0AAN6ZVF8</accession>
<dbReference type="GO" id="GO:0008270">
    <property type="term" value="F:zinc ion binding"/>
    <property type="evidence" value="ECO:0007669"/>
    <property type="project" value="InterPro"/>
</dbReference>
<feature type="region of interest" description="Disordered" evidence="2">
    <location>
        <begin position="165"/>
        <end position="187"/>
    </location>
</feature>
<dbReference type="AlphaFoldDB" id="A0AAN6ZVF8"/>
<dbReference type="EMBL" id="MU857081">
    <property type="protein sequence ID" value="KAK4150306.1"/>
    <property type="molecule type" value="Genomic_DNA"/>
</dbReference>
<name>A0AAN6ZVF8_9PEZI</name>
<dbReference type="InterPro" id="IPR001138">
    <property type="entry name" value="Zn2Cys6_DnaBD"/>
</dbReference>
<proteinExistence type="predicted"/>
<feature type="region of interest" description="Disordered" evidence="2">
    <location>
        <begin position="391"/>
        <end position="414"/>
    </location>
</feature>
<feature type="region of interest" description="Disordered" evidence="2">
    <location>
        <begin position="42"/>
        <end position="71"/>
    </location>
</feature>
<feature type="region of interest" description="Disordered" evidence="2">
    <location>
        <begin position="244"/>
        <end position="264"/>
    </location>
</feature>
<evidence type="ECO:0000256" key="1">
    <source>
        <dbReference type="ARBA" id="ARBA00023242"/>
    </source>
</evidence>
<organism evidence="4 5">
    <name type="scientific">Chaetomidium leptoderma</name>
    <dbReference type="NCBI Taxonomy" id="669021"/>
    <lineage>
        <taxon>Eukaryota</taxon>
        <taxon>Fungi</taxon>
        <taxon>Dikarya</taxon>
        <taxon>Ascomycota</taxon>
        <taxon>Pezizomycotina</taxon>
        <taxon>Sordariomycetes</taxon>
        <taxon>Sordariomycetidae</taxon>
        <taxon>Sordariales</taxon>
        <taxon>Chaetomiaceae</taxon>
        <taxon>Chaetomidium</taxon>
    </lineage>
</organism>
<keyword evidence="5" id="KW-1185">Reference proteome</keyword>
<protein>
    <recommendedName>
        <fullName evidence="3">Zn(2)-C6 fungal-type domain-containing protein</fullName>
    </recommendedName>
</protein>
<sequence length="414" mass="45178">MAKATSQKAACDRCRGQKLRCIWDSKELQCQRCARANAVCTVPAPRPMGRPPRQYRSQSNSSHSRGQSQSLYSWNEENVGTSTAAVSDEDTDIAMNSASVLSDPLDFLPWFPEPDGLNLFAPRGTFPATVAAAPATNNAMPNGTAAVNGSRPFSHQQNDLFAATLSNGSKPADGNNQTNHGGRPDEEDHHMEFATVENGGAGDDQIQLLTQLCELNVALFQHPLHRERDKAGLRIMMASHAENITQQPPADAQSADSSSNGSSVAELNAGDLCTGNLFEMTCRLKDIVTRIRTQDEGAAQGPERYDRSTALMALSCYTRLDVLYSRALDILVRIRNNGPIPEGAHPMMPELVIDGFSMGRCIDLQLNFLIHLHEQARERIRSCIRSAEGTARVGRDRRDPVNRQGPPAPARYGS</sequence>
<feature type="compositionally biased region" description="Low complexity" evidence="2">
    <location>
        <begin position="246"/>
        <end position="259"/>
    </location>
</feature>
<dbReference type="Proteomes" id="UP001302745">
    <property type="component" value="Unassembled WGS sequence"/>
</dbReference>
<feature type="compositionally biased region" description="Low complexity" evidence="2">
    <location>
        <begin position="54"/>
        <end position="71"/>
    </location>
</feature>
<dbReference type="SMART" id="SM00066">
    <property type="entry name" value="GAL4"/>
    <property type="match status" value="1"/>
</dbReference>